<gene>
    <name evidence="1" type="ORF">Q7C36_001363</name>
</gene>
<sequence length="63" mass="6872">MNARPERRAEARATIGAFNQRALVKGEPRCCCCLAASVCRAHMGPRTLSSFVLERAKVWGPIG</sequence>
<evidence type="ECO:0000313" key="2">
    <source>
        <dbReference type="Proteomes" id="UP001187315"/>
    </source>
</evidence>
<reference evidence="1" key="1">
    <citation type="submission" date="2023-08" db="EMBL/GenBank/DDBJ databases">
        <title>Pelteobagrus vachellii genome.</title>
        <authorList>
            <person name="Liu H."/>
        </authorList>
    </citation>
    <scope>NUCLEOTIDE SEQUENCE</scope>
    <source>
        <strain evidence="1">PRFRI_2022a</strain>
        <tissue evidence="1">Muscle</tissue>
    </source>
</reference>
<keyword evidence="2" id="KW-1185">Reference proteome</keyword>
<dbReference type="AlphaFoldDB" id="A0AA88T900"/>
<dbReference type="Proteomes" id="UP001187315">
    <property type="component" value="Unassembled WGS sequence"/>
</dbReference>
<proteinExistence type="predicted"/>
<evidence type="ECO:0000313" key="1">
    <source>
        <dbReference type="EMBL" id="KAK2869492.1"/>
    </source>
</evidence>
<protein>
    <submittedName>
        <fullName evidence="1">Uncharacterized protein</fullName>
    </submittedName>
</protein>
<accession>A0AA88T900</accession>
<comment type="caution">
    <text evidence="1">The sequence shown here is derived from an EMBL/GenBank/DDBJ whole genome shotgun (WGS) entry which is preliminary data.</text>
</comment>
<dbReference type="EMBL" id="JAVHJS010000001">
    <property type="protein sequence ID" value="KAK2869492.1"/>
    <property type="molecule type" value="Genomic_DNA"/>
</dbReference>
<name>A0AA88T900_TACVA</name>
<organism evidence="1 2">
    <name type="scientific">Tachysurus vachellii</name>
    <name type="common">Darkbarbel catfish</name>
    <name type="synonym">Pelteobagrus vachellii</name>
    <dbReference type="NCBI Taxonomy" id="175792"/>
    <lineage>
        <taxon>Eukaryota</taxon>
        <taxon>Metazoa</taxon>
        <taxon>Chordata</taxon>
        <taxon>Craniata</taxon>
        <taxon>Vertebrata</taxon>
        <taxon>Euteleostomi</taxon>
        <taxon>Actinopterygii</taxon>
        <taxon>Neopterygii</taxon>
        <taxon>Teleostei</taxon>
        <taxon>Ostariophysi</taxon>
        <taxon>Siluriformes</taxon>
        <taxon>Bagridae</taxon>
        <taxon>Tachysurus</taxon>
    </lineage>
</organism>